<feature type="compositionally biased region" description="Basic and acidic residues" evidence="8">
    <location>
        <begin position="458"/>
        <end position="469"/>
    </location>
</feature>
<feature type="compositionally biased region" description="Basic residues" evidence="8">
    <location>
        <begin position="494"/>
        <end position="506"/>
    </location>
</feature>
<feature type="compositionally biased region" description="Pro residues" evidence="8">
    <location>
        <begin position="678"/>
        <end position="687"/>
    </location>
</feature>
<keyword evidence="11" id="KW-1185">Reference proteome</keyword>
<feature type="compositionally biased region" description="Pro residues" evidence="8">
    <location>
        <begin position="722"/>
        <end position="743"/>
    </location>
</feature>
<feature type="compositionally biased region" description="Basic residues" evidence="8">
    <location>
        <begin position="43"/>
        <end position="69"/>
    </location>
</feature>
<feature type="compositionally biased region" description="Basic and acidic residues" evidence="8">
    <location>
        <begin position="29"/>
        <end position="42"/>
    </location>
</feature>
<dbReference type="Pfam" id="PF00069">
    <property type="entry name" value="Pkinase"/>
    <property type="match status" value="1"/>
</dbReference>
<dbReference type="InterPro" id="IPR050108">
    <property type="entry name" value="CDK"/>
</dbReference>
<dbReference type="Proteomes" id="UP001307889">
    <property type="component" value="Chromosome 7"/>
</dbReference>
<evidence type="ECO:0000256" key="6">
    <source>
        <dbReference type="ARBA" id="ARBA00022840"/>
    </source>
</evidence>
<feature type="compositionally biased region" description="Basic residues" evidence="8">
    <location>
        <begin position="552"/>
        <end position="566"/>
    </location>
</feature>
<feature type="compositionally biased region" description="Polar residues" evidence="8">
    <location>
        <begin position="667"/>
        <end position="677"/>
    </location>
</feature>
<evidence type="ECO:0000256" key="1">
    <source>
        <dbReference type="ARBA" id="ARBA00006485"/>
    </source>
</evidence>
<dbReference type="InterPro" id="IPR008271">
    <property type="entry name" value="Ser/Thr_kinase_AS"/>
</dbReference>
<keyword evidence="3" id="KW-0808">Transferase</keyword>
<evidence type="ECO:0000256" key="2">
    <source>
        <dbReference type="ARBA" id="ARBA00022527"/>
    </source>
</evidence>
<keyword evidence="6 7" id="KW-0067">ATP-binding</keyword>
<feature type="region of interest" description="Disordered" evidence="8">
    <location>
        <begin position="631"/>
        <end position="843"/>
    </location>
</feature>
<evidence type="ECO:0000259" key="9">
    <source>
        <dbReference type="PROSITE" id="PS50011"/>
    </source>
</evidence>
<feature type="compositionally biased region" description="Basic residues" evidence="8">
    <location>
        <begin position="12"/>
        <end position="22"/>
    </location>
</feature>
<feature type="compositionally biased region" description="Low complexity" evidence="8">
    <location>
        <begin position="568"/>
        <end position="594"/>
    </location>
</feature>
<evidence type="ECO:0000256" key="4">
    <source>
        <dbReference type="ARBA" id="ARBA00022741"/>
    </source>
</evidence>
<feature type="compositionally biased region" description="Basic and acidic residues" evidence="8">
    <location>
        <begin position="414"/>
        <end position="430"/>
    </location>
</feature>
<dbReference type="InterPro" id="IPR000719">
    <property type="entry name" value="Prot_kinase_dom"/>
</dbReference>
<proteinExistence type="inferred from homology"/>
<feature type="compositionally biased region" description="Pro residues" evidence="8">
    <location>
        <begin position="697"/>
        <end position="707"/>
    </location>
</feature>
<dbReference type="Gene3D" id="1.10.510.10">
    <property type="entry name" value="Transferase(Phosphotransferase) domain 1"/>
    <property type="match status" value="1"/>
</dbReference>
<dbReference type="PROSITE" id="PS50011">
    <property type="entry name" value="PROTEIN_KINASE_DOM"/>
    <property type="match status" value="1"/>
</dbReference>
<dbReference type="Gene3D" id="3.30.200.20">
    <property type="entry name" value="Phosphorylase Kinase, domain 1"/>
    <property type="match status" value="1"/>
</dbReference>
<feature type="compositionally biased region" description="Basic residues" evidence="8">
    <location>
        <begin position="517"/>
        <end position="539"/>
    </location>
</feature>
<evidence type="ECO:0000256" key="5">
    <source>
        <dbReference type="ARBA" id="ARBA00022777"/>
    </source>
</evidence>
<organism evidence="10 11">
    <name type="scientific">Nesidiocoris tenuis</name>
    <dbReference type="NCBI Taxonomy" id="355587"/>
    <lineage>
        <taxon>Eukaryota</taxon>
        <taxon>Metazoa</taxon>
        <taxon>Ecdysozoa</taxon>
        <taxon>Arthropoda</taxon>
        <taxon>Hexapoda</taxon>
        <taxon>Insecta</taxon>
        <taxon>Pterygota</taxon>
        <taxon>Neoptera</taxon>
        <taxon>Paraneoptera</taxon>
        <taxon>Hemiptera</taxon>
        <taxon>Heteroptera</taxon>
        <taxon>Panheteroptera</taxon>
        <taxon>Cimicomorpha</taxon>
        <taxon>Miridae</taxon>
        <taxon>Dicyphina</taxon>
        <taxon>Nesidiocoris</taxon>
    </lineage>
</organism>
<evidence type="ECO:0000313" key="10">
    <source>
        <dbReference type="EMBL" id="BES96484.1"/>
    </source>
</evidence>
<evidence type="ECO:0000256" key="8">
    <source>
        <dbReference type="SAM" id="MobiDB-lite"/>
    </source>
</evidence>
<protein>
    <submittedName>
        <fullName evidence="10">S_TKc</fullName>
    </submittedName>
</protein>
<feature type="region of interest" description="Disordered" evidence="8">
    <location>
        <begin position="1"/>
        <end position="602"/>
    </location>
</feature>
<feature type="domain" description="Protein kinase" evidence="9">
    <location>
        <begin position="876"/>
        <end position="1170"/>
    </location>
</feature>
<accession>A0ABN7AY64</accession>
<feature type="compositionally biased region" description="Basic residues" evidence="8">
    <location>
        <begin position="344"/>
        <end position="369"/>
    </location>
</feature>
<comment type="similarity">
    <text evidence="1">Belongs to the protein kinase superfamily. CMGC Ser/Thr protein kinase family. CDC2/CDKX subfamily.</text>
</comment>
<feature type="compositionally biased region" description="Basic residues" evidence="8">
    <location>
        <begin position="211"/>
        <end position="237"/>
    </location>
</feature>
<name>A0ABN7AY64_9HEMI</name>
<keyword evidence="2" id="KW-0723">Serine/threonine-protein kinase</keyword>
<feature type="binding site" evidence="7">
    <location>
        <position position="905"/>
    </location>
    <ligand>
        <name>ATP</name>
        <dbReference type="ChEBI" id="CHEBI:30616"/>
    </ligand>
</feature>
<feature type="compositionally biased region" description="Polar residues" evidence="8">
    <location>
        <begin position="269"/>
        <end position="279"/>
    </location>
</feature>
<sequence length="1423" mass="159251">MPSNDGNDSSKRSRRKKKRHSKSPSSNSMDKDSIKDKDSGRGEKKKRDKDHDKKRSKRKEQRKQKVKKDKKTDIHRDVDRVEEHEEGEEGSRSPNEVEVVRNSSKKLVEYSDVSSEELSSPEAGEIQSEDSPPSGEYRSHPQPPAYAAYPPPLRRGGSPGASPPGYPHSPHLPPLRPPSRGWRDDIIDEPPPVITVVHKLRSSVSPSSSHYRLKKEKKKKSSRSHNLGHKKKKKKRSKSSERIVEDDESSSSIRKSRKDYPPNKHSRSSSRGNASQNGSDHVAKHSPFRELPPQEALGDGLIDNAVRPRPPISPQSLEEGERPVRTPSPRLRPRTPSPLEQRYRRSPVRNLSPRRRSPARRLSPLKRRSMTPPLHVARHDYPPQSSSSSRRRSRTPPPISRSKRRTPSPLPPMDYEREDRLKYARDHERLVSPVRHHSRSGRDESPSSISSRKRKRHESHEVSRHEKSREKHKKRRHHGSRSRTRSPVLGVHRSVSKSRNWRRSRSRSPALIITRHNSPRHSPRSSSHAHHSHHSHHSRGAPSTPPSPPQSTHRRHRSRSGARRTPLRGARSGSGNRRSASRGGRSASRSPTSSRRLREIAGRAKMSETSLFAELVKDKNMRELAMKRLAEFQKKPDEENSNTSLGGGIAGGESDEIAVCEMADSCDGNSATDHNSATPPPLPPPPSNNHFILHPCDIPPPPAPPPDLMREMEKGGPGCLPQSPPPPPPPVHKTPLAPLPLPPGMNQADLLDNIDSPPSPSLSSSPPPPSNPPPPPPPVNHPPPPPEKPRKKGITDLPLPPVTSEDMAADEDLATTPPHQGSTARTPIPSSPANNPYHYKARKATGRLIRPKILYKGKARTLPPPKSWGERCVDVFEVIAHIGEGTYGQVYKAKDRETGELVALKKVRMENEKDGFPITAVREIKILRQLNHKNIVNLREIVTDKQNALDFKKDKGSFYLVFEYMDHDLMGLLESGMVEFAEQHNASIMKQLLEGLNYCHKKNFLHRDIKCSNILMNNKGEVKLADFGLARLYNAEDRQRPYTNKVITLWYRPPELLLGEERYGPSIDVWSCGCILGELFLKKPLFPNPNEMLQLELISRLCGTPTPAVWPTVIQLPFWHLLKAKKVHRRRLREEFTFMPASALDLLDRMLELDPNKRITAEAGLKSAWLKNVVPERMMPPQLPTWQDCHELWSKKQRKQLKEQAEVPQASRNAEENSGGSPNKSRNDRLDSSSKALKLEASNLSRRGPYHNSAGPPADSPTNNTPPVPARQINHTKPSHEDLLIKQLSSLAASLANRQPIRVQQLLALHGNKESDPASYGLIESLRAELKNAAASARSNNGKLDPKQMVFYPTSSDSNSASSLLGSGSTKSVLATDAVRSNLASLMSRFNQPEAALVLQPLGNSQVSGQQPTSNSNYTQKQL</sequence>
<feature type="region of interest" description="Disordered" evidence="8">
    <location>
        <begin position="1404"/>
        <end position="1423"/>
    </location>
</feature>
<dbReference type="PROSITE" id="PS00108">
    <property type="entry name" value="PROTEIN_KINASE_ST"/>
    <property type="match status" value="1"/>
</dbReference>
<feature type="compositionally biased region" description="Pro residues" evidence="8">
    <location>
        <begin position="141"/>
        <end position="153"/>
    </location>
</feature>
<evidence type="ECO:0000256" key="7">
    <source>
        <dbReference type="PROSITE-ProRule" id="PRU10141"/>
    </source>
</evidence>
<dbReference type="InterPro" id="IPR011009">
    <property type="entry name" value="Kinase-like_dom_sf"/>
</dbReference>
<feature type="compositionally biased region" description="Basic residues" evidence="8">
    <location>
        <begin position="470"/>
        <end position="484"/>
    </location>
</feature>
<keyword evidence="4 7" id="KW-0547">Nucleotide-binding</keyword>
<dbReference type="PROSITE" id="PS00107">
    <property type="entry name" value="PROTEIN_KINASE_ATP"/>
    <property type="match status" value="1"/>
</dbReference>
<dbReference type="EMBL" id="AP028915">
    <property type="protein sequence ID" value="BES96484.1"/>
    <property type="molecule type" value="Genomic_DNA"/>
</dbReference>
<evidence type="ECO:0000256" key="3">
    <source>
        <dbReference type="ARBA" id="ARBA00022679"/>
    </source>
</evidence>
<evidence type="ECO:0000313" key="11">
    <source>
        <dbReference type="Proteomes" id="UP001307889"/>
    </source>
</evidence>
<dbReference type="SUPFAM" id="SSF56112">
    <property type="entry name" value="Protein kinase-like (PK-like)"/>
    <property type="match status" value="1"/>
</dbReference>
<dbReference type="SMART" id="SM00220">
    <property type="entry name" value="S_TKc"/>
    <property type="match status" value="1"/>
</dbReference>
<dbReference type="InterPro" id="IPR017441">
    <property type="entry name" value="Protein_kinase_ATP_BS"/>
</dbReference>
<gene>
    <name evidence="10" type="ORF">NTJ_09295</name>
</gene>
<dbReference type="PANTHER" id="PTHR24056">
    <property type="entry name" value="CELL DIVISION PROTEIN KINASE"/>
    <property type="match status" value="1"/>
</dbReference>
<keyword evidence="5" id="KW-0418">Kinase</keyword>
<feature type="compositionally biased region" description="Basic and acidic residues" evidence="8">
    <location>
        <begin position="70"/>
        <end position="83"/>
    </location>
</feature>
<feature type="compositionally biased region" description="Pro residues" evidence="8">
    <location>
        <begin position="757"/>
        <end position="786"/>
    </location>
</feature>
<reference evidence="10 11" key="1">
    <citation type="submission" date="2023-09" db="EMBL/GenBank/DDBJ databases">
        <title>Nesidiocoris tenuis whole genome shotgun sequence.</title>
        <authorList>
            <person name="Shibata T."/>
            <person name="Shimoda M."/>
            <person name="Kobayashi T."/>
            <person name="Uehara T."/>
        </authorList>
    </citation>
    <scope>NUCLEOTIDE SEQUENCE [LARGE SCALE GENOMIC DNA]</scope>
    <source>
        <strain evidence="10 11">Japan</strain>
    </source>
</reference>
<dbReference type="PANTHER" id="PTHR24056:SF546">
    <property type="entry name" value="CYCLIN-DEPENDENT KINASE 12"/>
    <property type="match status" value="1"/>
</dbReference>
<dbReference type="CDD" id="cd07864">
    <property type="entry name" value="STKc_CDK12"/>
    <property type="match status" value="1"/>
</dbReference>
<feature type="region of interest" description="Disordered" evidence="8">
    <location>
        <begin position="1197"/>
        <end position="1274"/>
    </location>
</feature>
<feature type="compositionally biased region" description="Polar residues" evidence="8">
    <location>
        <begin position="1210"/>
        <end position="1224"/>
    </location>
</feature>
<feature type="compositionally biased region" description="Pro residues" evidence="8">
    <location>
        <begin position="161"/>
        <end position="177"/>
    </location>
</feature>